<name>A0A2R5F568_9BACL</name>
<gene>
    <name evidence="3" type="ORF">PAT3040_06758</name>
</gene>
<evidence type="ECO:0000256" key="1">
    <source>
        <dbReference type="SAM" id="Phobius"/>
    </source>
</evidence>
<reference evidence="3 4" key="1">
    <citation type="submission" date="2017-08" db="EMBL/GenBank/DDBJ databases">
        <title>Substantial Increase in Enzyme Production by Combined Drug-Resistance Mutations in Paenibacillus agaridevorans.</title>
        <authorList>
            <person name="Tanaka Y."/>
            <person name="Funane K."/>
            <person name="Hosaka T."/>
            <person name="Shiwa Y."/>
            <person name="Fujita N."/>
            <person name="Miyazaki T."/>
            <person name="Yoshikawa H."/>
            <person name="Murakami K."/>
            <person name="Kasahara K."/>
            <person name="Inaoka T."/>
            <person name="Hiraga Y."/>
            <person name="Ochi K."/>
        </authorList>
    </citation>
    <scope>NUCLEOTIDE SEQUENCE [LARGE SCALE GENOMIC DNA]</scope>
    <source>
        <strain evidence="3 4">T-3040</strain>
    </source>
</reference>
<dbReference type="GO" id="GO:0005886">
    <property type="term" value="C:plasma membrane"/>
    <property type="evidence" value="ECO:0007669"/>
    <property type="project" value="TreeGrafter"/>
</dbReference>
<dbReference type="Pfam" id="PF02698">
    <property type="entry name" value="DUF218"/>
    <property type="match status" value="1"/>
</dbReference>
<organism evidence="3 4">
    <name type="scientific">Paenibacillus agaridevorans</name>
    <dbReference type="NCBI Taxonomy" id="171404"/>
    <lineage>
        <taxon>Bacteria</taxon>
        <taxon>Bacillati</taxon>
        <taxon>Bacillota</taxon>
        <taxon>Bacilli</taxon>
        <taxon>Bacillales</taxon>
        <taxon>Paenibacillaceae</taxon>
        <taxon>Paenibacillus</taxon>
    </lineage>
</organism>
<feature type="transmembrane region" description="Helical" evidence="1">
    <location>
        <begin position="23"/>
        <end position="46"/>
    </location>
</feature>
<proteinExistence type="predicted"/>
<dbReference type="InterPro" id="IPR051599">
    <property type="entry name" value="Cell_Envelope_Assoc"/>
</dbReference>
<keyword evidence="1" id="KW-0812">Transmembrane</keyword>
<evidence type="ECO:0000259" key="2">
    <source>
        <dbReference type="Pfam" id="PF02698"/>
    </source>
</evidence>
<sequence>MKSSVKHRRSSTRRRRKSSRRPWLLFFRLFVVVLFAGIAWCLYAAWYLNHTIPELEEGTHADAGIVLGAALWNDVPSPALKERLDYAYQLYEDGVVEVLILSGGYGGVSSKLSEAEGMRNYLTSKGMAEDKLILEMEAGNTYENLVFGKRIGEEAGYSDFVVITHDYHAPRAKEMAEFAGFEPALVTGVKSRVLNQFYNDSREVLAYTKWKLDSLLMRIGFLSR</sequence>
<evidence type="ECO:0000313" key="4">
    <source>
        <dbReference type="Proteomes" id="UP000245202"/>
    </source>
</evidence>
<dbReference type="InterPro" id="IPR014729">
    <property type="entry name" value="Rossmann-like_a/b/a_fold"/>
</dbReference>
<keyword evidence="1" id="KW-1133">Transmembrane helix</keyword>
<dbReference type="PANTHER" id="PTHR30336:SF20">
    <property type="entry name" value="DUF218 DOMAIN-CONTAINING PROTEIN"/>
    <property type="match status" value="1"/>
</dbReference>
<keyword evidence="1" id="KW-0472">Membrane</keyword>
<dbReference type="InterPro" id="IPR003848">
    <property type="entry name" value="DUF218"/>
</dbReference>
<dbReference type="CDD" id="cd06259">
    <property type="entry name" value="YdcF-like"/>
    <property type="match status" value="1"/>
</dbReference>
<dbReference type="RefSeq" id="WP_108996101.1">
    <property type="nucleotide sequence ID" value="NZ_BDQX01000458.1"/>
</dbReference>
<dbReference type="PANTHER" id="PTHR30336">
    <property type="entry name" value="INNER MEMBRANE PROTEIN, PROBABLE PERMEASE"/>
    <property type="match status" value="1"/>
</dbReference>
<keyword evidence="4" id="KW-1185">Reference proteome</keyword>
<protein>
    <recommendedName>
        <fullName evidence="2">DUF218 domain-containing protein</fullName>
    </recommendedName>
</protein>
<evidence type="ECO:0000313" key="3">
    <source>
        <dbReference type="EMBL" id="GBG11903.1"/>
    </source>
</evidence>
<comment type="caution">
    <text evidence="3">The sequence shown here is derived from an EMBL/GenBank/DDBJ whole genome shotgun (WGS) entry which is preliminary data.</text>
</comment>
<dbReference type="AlphaFoldDB" id="A0A2R5F568"/>
<dbReference type="Gene3D" id="3.40.50.620">
    <property type="entry name" value="HUPs"/>
    <property type="match status" value="1"/>
</dbReference>
<feature type="domain" description="DUF218" evidence="2">
    <location>
        <begin position="62"/>
        <end position="187"/>
    </location>
</feature>
<accession>A0A2R5F568</accession>
<dbReference type="Proteomes" id="UP000245202">
    <property type="component" value="Unassembled WGS sequence"/>
</dbReference>
<dbReference type="EMBL" id="BDQX01000458">
    <property type="protein sequence ID" value="GBG11903.1"/>
    <property type="molecule type" value="Genomic_DNA"/>
</dbReference>